<evidence type="ECO:0000313" key="1">
    <source>
        <dbReference type="EMBL" id="MBC5735060.1"/>
    </source>
</evidence>
<sequence length="152" mass="17068">MSTRVKVEMKPVNTILARLGVDKTGDVQRFVTETVNRIITRYMPFRSGALATKLKFVKSATEIEVLGPYARVTYYGKVMVDSQTGKGPMNIPGVGLRFRKDATLRATDRDMEFDKTKNPRAGPYWDRRMMAAEGSSIRAEAQVYVNRKAGKA</sequence>
<dbReference type="AlphaFoldDB" id="A0A8J6JIW5"/>
<gene>
    <name evidence="1" type="ORF">H8S57_15190</name>
</gene>
<protein>
    <recommendedName>
        <fullName evidence="3">Capsid protein</fullName>
    </recommendedName>
</protein>
<reference evidence="1" key="1">
    <citation type="submission" date="2020-08" db="EMBL/GenBank/DDBJ databases">
        <title>Genome public.</title>
        <authorList>
            <person name="Liu C."/>
            <person name="Sun Q."/>
        </authorList>
    </citation>
    <scope>NUCLEOTIDE SEQUENCE</scope>
    <source>
        <strain evidence="1">NSJ-51</strain>
    </source>
</reference>
<dbReference type="Pfam" id="PF11114">
    <property type="entry name" value="Minor_capsid_2"/>
    <property type="match status" value="1"/>
</dbReference>
<keyword evidence="2" id="KW-1185">Reference proteome</keyword>
<evidence type="ECO:0000313" key="2">
    <source>
        <dbReference type="Proteomes" id="UP000661435"/>
    </source>
</evidence>
<proteinExistence type="predicted"/>
<comment type="caution">
    <text evidence="1">The sequence shown here is derived from an EMBL/GenBank/DDBJ whole genome shotgun (WGS) entry which is preliminary data.</text>
</comment>
<accession>A0A8J6JIW5</accession>
<dbReference type="InterPro" id="IPR021080">
    <property type="entry name" value="Minor_capsid_protein"/>
</dbReference>
<dbReference type="Proteomes" id="UP000661435">
    <property type="component" value="Unassembled WGS sequence"/>
</dbReference>
<name>A0A8J6JIW5_9FIRM</name>
<evidence type="ECO:0008006" key="3">
    <source>
        <dbReference type="Google" id="ProtNLM"/>
    </source>
</evidence>
<dbReference type="EMBL" id="JACOPP010000035">
    <property type="protein sequence ID" value="MBC5735060.1"/>
    <property type="molecule type" value="Genomic_DNA"/>
</dbReference>
<organism evidence="1 2">
    <name type="scientific">Lawsonibacter hominis</name>
    <dbReference type="NCBI Taxonomy" id="2763053"/>
    <lineage>
        <taxon>Bacteria</taxon>
        <taxon>Bacillati</taxon>
        <taxon>Bacillota</taxon>
        <taxon>Clostridia</taxon>
        <taxon>Eubacteriales</taxon>
        <taxon>Oscillospiraceae</taxon>
        <taxon>Lawsonibacter</taxon>
    </lineage>
</organism>
<dbReference type="RefSeq" id="WP_186908851.1">
    <property type="nucleotide sequence ID" value="NZ_JACOPP010000035.1"/>
</dbReference>